<dbReference type="InterPro" id="IPR040079">
    <property type="entry name" value="Glutathione_S-Trfase"/>
</dbReference>
<dbReference type="GO" id="GO:0016740">
    <property type="term" value="F:transferase activity"/>
    <property type="evidence" value="ECO:0007669"/>
    <property type="project" value="UniProtKB-KW"/>
</dbReference>
<evidence type="ECO:0000313" key="3">
    <source>
        <dbReference type="EMBL" id="QCI67933.1"/>
    </source>
</evidence>
<dbReference type="InterPro" id="IPR004045">
    <property type="entry name" value="Glutathione_S-Trfase_N"/>
</dbReference>
<dbReference type="PROSITE" id="PS50405">
    <property type="entry name" value="GST_CTER"/>
    <property type="match status" value="1"/>
</dbReference>
<dbReference type="InterPro" id="IPR036282">
    <property type="entry name" value="Glutathione-S-Trfase_C_sf"/>
</dbReference>
<feature type="domain" description="GST N-terminal" evidence="1">
    <location>
        <begin position="11"/>
        <end position="103"/>
    </location>
</feature>
<dbReference type="OrthoDB" id="7583243at2"/>
<dbReference type="SUPFAM" id="SSF47616">
    <property type="entry name" value="GST C-terminal domain-like"/>
    <property type="match status" value="1"/>
</dbReference>
<keyword evidence="3" id="KW-0808">Transferase</keyword>
<reference evidence="3 4" key="1">
    <citation type="submission" date="2019-04" db="EMBL/GenBank/DDBJ databases">
        <title>Phreatobacter aquaticus sp. nov.</title>
        <authorList>
            <person name="Choi A."/>
        </authorList>
    </citation>
    <scope>NUCLEOTIDE SEQUENCE [LARGE SCALE GENOMIC DNA]</scope>
    <source>
        <strain evidence="3 4">KCTC 52518</strain>
    </source>
</reference>
<dbReference type="KEGG" id="pstg:E8M01_29105"/>
<proteinExistence type="predicted"/>
<dbReference type="PANTHER" id="PTHR44051:SF8">
    <property type="entry name" value="GLUTATHIONE S-TRANSFERASE GSTA"/>
    <property type="match status" value="1"/>
</dbReference>
<dbReference type="Pfam" id="PF13409">
    <property type="entry name" value="GST_N_2"/>
    <property type="match status" value="1"/>
</dbReference>
<dbReference type="InterPro" id="IPR010987">
    <property type="entry name" value="Glutathione-S-Trfase_C-like"/>
</dbReference>
<dbReference type="PANTHER" id="PTHR44051">
    <property type="entry name" value="GLUTATHIONE S-TRANSFERASE-RELATED"/>
    <property type="match status" value="1"/>
</dbReference>
<feature type="domain" description="GST C-terminal" evidence="2">
    <location>
        <begin position="108"/>
        <end position="235"/>
    </location>
</feature>
<evidence type="ECO:0000259" key="2">
    <source>
        <dbReference type="PROSITE" id="PS50405"/>
    </source>
</evidence>
<gene>
    <name evidence="3" type="ORF">E8M01_29105</name>
</gene>
<keyword evidence="4" id="KW-1185">Reference proteome</keyword>
<evidence type="ECO:0000313" key="4">
    <source>
        <dbReference type="Proteomes" id="UP000298781"/>
    </source>
</evidence>
<dbReference type="SFLD" id="SFLDS00019">
    <property type="entry name" value="Glutathione_Transferase_(cytos"/>
    <property type="match status" value="1"/>
</dbReference>
<sequence length="238" mass="26296">MTAPSPVKAPATRHRLYYSPGTCALAPHIVLEEIGEPYELHLISASGPRDGEMTSKPEWKAINPKARVPALLGVPGRIGGAENLLTEVPAILIYLARTGPSAQLLPSDPAGEARCIEWMNWLSGNVHTIAFAQIWRPHRFTTGEEGFAAVRTSGRDNITESFAYIEKLLADGRGWAIPEGYTVVDAYLLVFYYWGRCRIGLDMGTLCPAWTRLSELVARRPAVQRALKTHQITIFETE</sequence>
<evidence type="ECO:0000259" key="1">
    <source>
        <dbReference type="PROSITE" id="PS50404"/>
    </source>
</evidence>
<name>A0A4D7BBA2_9HYPH</name>
<dbReference type="EMBL" id="CP039690">
    <property type="protein sequence ID" value="QCI67933.1"/>
    <property type="molecule type" value="Genomic_DNA"/>
</dbReference>
<dbReference type="AlphaFoldDB" id="A0A4D7BBA2"/>
<organism evidence="3 4">
    <name type="scientific">Phreatobacter stygius</name>
    <dbReference type="NCBI Taxonomy" id="1940610"/>
    <lineage>
        <taxon>Bacteria</taxon>
        <taxon>Pseudomonadati</taxon>
        <taxon>Pseudomonadota</taxon>
        <taxon>Alphaproteobacteria</taxon>
        <taxon>Hyphomicrobiales</taxon>
        <taxon>Phreatobacteraceae</taxon>
        <taxon>Phreatobacter</taxon>
    </lineage>
</organism>
<protein>
    <submittedName>
        <fullName evidence="3">Glutathione S-transferase</fullName>
    </submittedName>
</protein>
<dbReference type="CDD" id="cd03188">
    <property type="entry name" value="GST_C_Beta"/>
    <property type="match status" value="1"/>
</dbReference>
<dbReference type="Gene3D" id="3.40.30.10">
    <property type="entry name" value="Glutaredoxin"/>
    <property type="match status" value="1"/>
</dbReference>
<dbReference type="RefSeq" id="WP_136963355.1">
    <property type="nucleotide sequence ID" value="NZ_CP039690.1"/>
</dbReference>
<dbReference type="Proteomes" id="UP000298781">
    <property type="component" value="Chromosome"/>
</dbReference>
<accession>A0A4D7BBA2</accession>
<dbReference type="SUPFAM" id="SSF52833">
    <property type="entry name" value="Thioredoxin-like"/>
    <property type="match status" value="1"/>
</dbReference>
<dbReference type="Gene3D" id="1.20.1050.10">
    <property type="match status" value="1"/>
</dbReference>
<dbReference type="CDD" id="cd03057">
    <property type="entry name" value="GST_N_Beta"/>
    <property type="match status" value="1"/>
</dbReference>
<dbReference type="InterPro" id="IPR036249">
    <property type="entry name" value="Thioredoxin-like_sf"/>
</dbReference>
<dbReference type="PROSITE" id="PS50404">
    <property type="entry name" value="GST_NTER"/>
    <property type="match status" value="1"/>
</dbReference>